<accession>A0A165T3F6</accession>
<dbReference type="PATRIC" id="fig|989403.3.peg.4712"/>
<dbReference type="Gene3D" id="3.40.50.1820">
    <property type="entry name" value="alpha/beta hydrolase"/>
    <property type="match status" value="1"/>
</dbReference>
<dbReference type="GO" id="GO:0016787">
    <property type="term" value="F:hydrolase activity"/>
    <property type="evidence" value="ECO:0007669"/>
    <property type="project" value="UniProtKB-KW"/>
</dbReference>
<keyword evidence="1" id="KW-0378">Hydrolase</keyword>
<reference evidence="1 2" key="1">
    <citation type="journal article" date="2016" name="Front. Microbiol.">
        <title>Comparative Genomic Analysis Reveals a Diverse Repertoire of Genes Involved in Prokaryote-Eukaryote Interactions within the Pseudovibrio Genus.</title>
        <authorList>
            <person name="Romano S."/>
            <person name="Fernandez-Guerra A."/>
            <person name="Reen F.J."/>
            <person name="Glockner F.O."/>
            <person name="Crowley S.P."/>
            <person name="O'Sullivan O."/>
            <person name="Cotter P.D."/>
            <person name="Adams C."/>
            <person name="Dobson A.D."/>
            <person name="O'Gara F."/>
        </authorList>
    </citation>
    <scope>NUCLEOTIDE SEQUENCE [LARGE SCALE GENOMIC DNA]</scope>
    <source>
        <strain evidence="1 2">Ad2</strain>
    </source>
</reference>
<organism evidence="1 2">
    <name type="scientific">Pseudovibrio axinellae</name>
    <dbReference type="NCBI Taxonomy" id="989403"/>
    <lineage>
        <taxon>Bacteria</taxon>
        <taxon>Pseudomonadati</taxon>
        <taxon>Pseudomonadota</taxon>
        <taxon>Alphaproteobacteria</taxon>
        <taxon>Hyphomicrobiales</taxon>
        <taxon>Stappiaceae</taxon>
        <taxon>Pseudovibrio</taxon>
    </lineage>
</organism>
<dbReference type="STRING" id="989403.SAMN05421798_10919"/>
<comment type="caution">
    <text evidence="1">The sequence shown here is derived from an EMBL/GenBank/DDBJ whole genome shotgun (WGS) entry which is preliminary data.</text>
</comment>
<proteinExistence type="predicted"/>
<evidence type="ECO:0000313" key="2">
    <source>
        <dbReference type="Proteomes" id="UP000076577"/>
    </source>
</evidence>
<evidence type="ECO:0000313" key="1">
    <source>
        <dbReference type="EMBL" id="KZL05374.1"/>
    </source>
</evidence>
<dbReference type="OrthoDB" id="3647650at2"/>
<dbReference type="AlphaFoldDB" id="A0A165T3F6"/>
<sequence length="272" mass="29560">MSSLGIVRRLLPEWGTTYGPPAEAPLPAVLILHGSEGGMSGWSHRNAAILAASGFLAYPHGYSVDGNAWNAGSIENVELMRTVEAIQALRNFDACDGRVVLYGVSRGAEHALLVASLMAQEGMEALPEAVACLTPPDVVCGAFDAKRYRDPGDPGWQAWDAKRRAWCWNGESDSLLPTTPIPIEHYPGPLFLAVGLQDATWSPEMTRRLEHRRVANQLPVEAHYYAGEGHIPGSEGENKHHRLLLDFLDRSVPSKINENHTNATHSATLSTA</sequence>
<dbReference type="InterPro" id="IPR029058">
    <property type="entry name" value="AB_hydrolase_fold"/>
</dbReference>
<dbReference type="Proteomes" id="UP000076577">
    <property type="component" value="Unassembled WGS sequence"/>
</dbReference>
<dbReference type="SUPFAM" id="SSF53474">
    <property type="entry name" value="alpha/beta-Hydrolases"/>
    <property type="match status" value="1"/>
</dbReference>
<gene>
    <name evidence="1" type="ORF">PsAD2_04299</name>
</gene>
<dbReference type="EMBL" id="LMCB01000152">
    <property type="protein sequence ID" value="KZL05374.1"/>
    <property type="molecule type" value="Genomic_DNA"/>
</dbReference>
<protein>
    <submittedName>
        <fullName evidence="1">Alpha/beta hydrolase family protein</fullName>
    </submittedName>
</protein>
<keyword evidence="2" id="KW-1185">Reference proteome</keyword>
<name>A0A165T3F6_9HYPH</name>
<dbReference type="RefSeq" id="WP_139201419.1">
    <property type="nucleotide sequence ID" value="NZ_FOFM01000009.1"/>
</dbReference>